<sequence length="97" mass="10807">MNKRNATPRPNPAPFRLAEQPRFGRRHPSVLARDRSRRGIAADPVTAASDFPDDEEASLTGLLDEEFDADDASVSLRTTMAVALRLLHEEDDDARFC</sequence>
<protein>
    <submittedName>
        <fullName evidence="2">Uncharacterized protein</fullName>
    </submittedName>
</protein>
<gene>
    <name evidence="2" type="ORF">EKPJFOCH_1371</name>
</gene>
<keyword evidence="3" id="KW-1185">Reference proteome</keyword>
<organism evidence="2 3">
    <name type="scientific">Methylobacterium thuringiense</name>
    <dbReference type="NCBI Taxonomy" id="1003091"/>
    <lineage>
        <taxon>Bacteria</taxon>
        <taxon>Pseudomonadati</taxon>
        <taxon>Pseudomonadota</taxon>
        <taxon>Alphaproteobacteria</taxon>
        <taxon>Hyphomicrobiales</taxon>
        <taxon>Methylobacteriaceae</taxon>
        <taxon>Methylobacterium</taxon>
    </lineage>
</organism>
<feature type="region of interest" description="Disordered" evidence="1">
    <location>
        <begin position="1"/>
        <end position="27"/>
    </location>
</feature>
<evidence type="ECO:0000313" key="3">
    <source>
        <dbReference type="Proteomes" id="UP001055101"/>
    </source>
</evidence>
<dbReference type="RefSeq" id="WP_238231246.1">
    <property type="nucleotide sequence ID" value="NZ_BPRA01000006.1"/>
</dbReference>
<dbReference type="EMBL" id="BPRA01000006">
    <property type="protein sequence ID" value="GJE54886.1"/>
    <property type="molecule type" value="Genomic_DNA"/>
</dbReference>
<reference evidence="2" key="1">
    <citation type="journal article" date="2021" name="Front. Microbiol.">
        <title>Comprehensive Comparative Genomics and Phenotyping of Methylobacterium Species.</title>
        <authorList>
            <person name="Alessa O."/>
            <person name="Ogura Y."/>
            <person name="Fujitani Y."/>
            <person name="Takami H."/>
            <person name="Hayashi T."/>
            <person name="Sahin N."/>
            <person name="Tani A."/>
        </authorList>
    </citation>
    <scope>NUCLEOTIDE SEQUENCE</scope>
    <source>
        <strain evidence="2">DSM 23674</strain>
    </source>
</reference>
<dbReference type="Proteomes" id="UP001055101">
    <property type="component" value="Unassembled WGS sequence"/>
</dbReference>
<evidence type="ECO:0000313" key="2">
    <source>
        <dbReference type="EMBL" id="GJE54886.1"/>
    </source>
</evidence>
<reference evidence="2" key="2">
    <citation type="submission" date="2021-08" db="EMBL/GenBank/DDBJ databases">
        <authorList>
            <person name="Tani A."/>
            <person name="Ola A."/>
            <person name="Ogura Y."/>
            <person name="Katsura K."/>
            <person name="Hayashi T."/>
        </authorList>
    </citation>
    <scope>NUCLEOTIDE SEQUENCE</scope>
    <source>
        <strain evidence="2">DSM 23674</strain>
    </source>
</reference>
<comment type="caution">
    <text evidence="2">The sequence shown here is derived from an EMBL/GenBank/DDBJ whole genome shotgun (WGS) entry which is preliminary data.</text>
</comment>
<accession>A0ABQ4THY8</accession>
<evidence type="ECO:0000256" key="1">
    <source>
        <dbReference type="SAM" id="MobiDB-lite"/>
    </source>
</evidence>
<name>A0ABQ4THY8_9HYPH</name>
<proteinExistence type="predicted"/>